<dbReference type="EMBL" id="FNKK01000002">
    <property type="protein sequence ID" value="SDQ65927.1"/>
    <property type="molecule type" value="Genomic_DNA"/>
</dbReference>
<feature type="transmembrane region" description="Helical" evidence="1">
    <location>
        <begin position="53"/>
        <end position="73"/>
    </location>
</feature>
<evidence type="ECO:0000313" key="2">
    <source>
        <dbReference type="EMBL" id="SDQ65927.1"/>
    </source>
</evidence>
<proteinExistence type="predicted"/>
<feature type="transmembrane region" description="Helical" evidence="1">
    <location>
        <begin position="20"/>
        <end position="41"/>
    </location>
</feature>
<dbReference type="RefSeq" id="WP_093263535.1">
    <property type="nucleotide sequence ID" value="NZ_FNKK01000002.1"/>
</dbReference>
<protein>
    <submittedName>
        <fullName evidence="2">Uncharacterized protein</fullName>
    </submittedName>
</protein>
<dbReference type="STRING" id="35622.SAMN04489764_1572"/>
<keyword evidence="1" id="KW-1133">Transmembrane helix</keyword>
<accession>A0A1H1CNR7</accession>
<dbReference type="Proteomes" id="UP000217103">
    <property type="component" value="Unassembled WGS sequence"/>
</dbReference>
<keyword evidence="1" id="KW-0812">Transmembrane</keyword>
<dbReference type="AlphaFoldDB" id="A0A1H1CNR7"/>
<reference evidence="2 3" key="1">
    <citation type="submission" date="2016-10" db="EMBL/GenBank/DDBJ databases">
        <authorList>
            <person name="de Groot N.N."/>
        </authorList>
    </citation>
    <scope>NUCLEOTIDE SEQUENCE [LARGE SCALE GENOMIC DNA]</scope>
    <source>
        <strain evidence="2 3">DSM 43794</strain>
    </source>
</reference>
<organism evidence="2 3">
    <name type="scientific">Thermostaphylospora chromogena</name>
    <dbReference type="NCBI Taxonomy" id="35622"/>
    <lineage>
        <taxon>Bacteria</taxon>
        <taxon>Bacillati</taxon>
        <taxon>Actinomycetota</taxon>
        <taxon>Actinomycetes</taxon>
        <taxon>Streptosporangiales</taxon>
        <taxon>Thermomonosporaceae</taxon>
        <taxon>Thermostaphylospora</taxon>
    </lineage>
</organism>
<dbReference type="Pfam" id="PF19870">
    <property type="entry name" value="DUF6343"/>
    <property type="match status" value="1"/>
</dbReference>
<sequence length="80" mass="8751">MTQDRRSGTEPRTARSALRLRLLLSGIALPLAVIATIYFGIRAARTGETVWTVEAVIVGAVAVIALIDLVVIVRRLRARR</sequence>
<keyword evidence="1" id="KW-0472">Membrane</keyword>
<keyword evidence="3" id="KW-1185">Reference proteome</keyword>
<name>A0A1H1CNR7_9ACTN</name>
<evidence type="ECO:0000313" key="3">
    <source>
        <dbReference type="Proteomes" id="UP000217103"/>
    </source>
</evidence>
<evidence type="ECO:0000256" key="1">
    <source>
        <dbReference type="SAM" id="Phobius"/>
    </source>
</evidence>
<dbReference type="InterPro" id="IPR045924">
    <property type="entry name" value="DUF6343"/>
</dbReference>
<gene>
    <name evidence="2" type="ORF">SAMN04489764_1572</name>
</gene>